<dbReference type="PANTHER" id="PTHR38834:SF3">
    <property type="entry name" value="SOLUTE-BINDING PROTEIN FAMILY 3_N-TERMINAL DOMAIN-CONTAINING PROTEIN"/>
    <property type="match status" value="1"/>
</dbReference>
<feature type="domain" description="Solute-binding protein family 3/N-terminal" evidence="2">
    <location>
        <begin position="28"/>
        <end position="252"/>
    </location>
</feature>
<dbReference type="RefSeq" id="WP_223910890.1">
    <property type="nucleotide sequence ID" value="NZ_AP024238.1"/>
</dbReference>
<gene>
    <name evidence="3" type="ORF">MIZ03_1714</name>
</gene>
<evidence type="ECO:0000313" key="3">
    <source>
        <dbReference type="EMBL" id="BCO26828.1"/>
    </source>
</evidence>
<dbReference type="Gene3D" id="3.40.190.10">
    <property type="entry name" value="Periplasmic binding protein-like II"/>
    <property type="match status" value="2"/>
</dbReference>
<dbReference type="PANTHER" id="PTHR38834">
    <property type="entry name" value="PERIPLASMIC SUBSTRATE BINDING PROTEIN FAMILY 3"/>
    <property type="match status" value="1"/>
</dbReference>
<sequence>MIDRFKCWLRLAGFCAMLGTGVVTPAETLTVLTEEFPPYNYTDHGSLTGFSTEVVRAVLQEAKIDGVFQSQPWARAYETAQNAEGVLIYSIARSAQREKLFKWVGQIAPTQFYLFSLPKRQLEFTQLEQAKSYQIATVNEDVGEQFLISKGFKKGENLQSSVKYELNYEKLKHGRVDLWVMTELVAAYLVRQAGDDPAQHLARSYAIRELSDDGLYMAFGAKTPDALVERLRKALATIKTNGSYDALKKKWL</sequence>
<feature type="signal peptide" evidence="1">
    <location>
        <begin position="1"/>
        <end position="25"/>
    </location>
</feature>
<dbReference type="Pfam" id="PF00497">
    <property type="entry name" value="SBP_bac_3"/>
    <property type="match status" value="1"/>
</dbReference>
<reference evidence="3 4" key="1">
    <citation type="journal article" date="2021" name="Microbiol. Spectr.">
        <title>A Single Bacterium Capable of Oxidation and Reduction of Iron at Circumneutral pH.</title>
        <authorList>
            <person name="Kato S."/>
            <person name="Ohkuma M."/>
        </authorList>
    </citation>
    <scope>NUCLEOTIDE SEQUENCE [LARGE SCALE GENOMIC DNA]</scope>
    <source>
        <strain evidence="3 4">MIZ03</strain>
    </source>
</reference>
<dbReference type="InterPro" id="IPR001638">
    <property type="entry name" value="Solute-binding_3/MltF_N"/>
</dbReference>
<organism evidence="3 4">
    <name type="scientific">Rhodoferax lithotrophicus</name>
    <dbReference type="NCBI Taxonomy" id="2798804"/>
    <lineage>
        <taxon>Bacteria</taxon>
        <taxon>Pseudomonadati</taxon>
        <taxon>Pseudomonadota</taxon>
        <taxon>Betaproteobacteria</taxon>
        <taxon>Burkholderiales</taxon>
        <taxon>Comamonadaceae</taxon>
        <taxon>Rhodoferax</taxon>
    </lineage>
</organism>
<keyword evidence="4" id="KW-1185">Reference proteome</keyword>
<protein>
    <recommendedName>
        <fullName evidence="2">Solute-binding protein family 3/N-terminal domain-containing protein</fullName>
    </recommendedName>
</protein>
<evidence type="ECO:0000259" key="2">
    <source>
        <dbReference type="SMART" id="SM00062"/>
    </source>
</evidence>
<evidence type="ECO:0000313" key="4">
    <source>
        <dbReference type="Proteomes" id="UP000824366"/>
    </source>
</evidence>
<keyword evidence="1" id="KW-0732">Signal</keyword>
<accession>A0ABN6D9Z5</accession>
<dbReference type="Proteomes" id="UP000824366">
    <property type="component" value="Chromosome"/>
</dbReference>
<dbReference type="SUPFAM" id="SSF53850">
    <property type="entry name" value="Periplasmic binding protein-like II"/>
    <property type="match status" value="1"/>
</dbReference>
<evidence type="ECO:0000256" key="1">
    <source>
        <dbReference type="SAM" id="SignalP"/>
    </source>
</evidence>
<dbReference type="EMBL" id="AP024238">
    <property type="protein sequence ID" value="BCO26828.1"/>
    <property type="molecule type" value="Genomic_DNA"/>
</dbReference>
<name>A0ABN6D9Z5_9BURK</name>
<proteinExistence type="predicted"/>
<dbReference type="SMART" id="SM00062">
    <property type="entry name" value="PBPb"/>
    <property type="match status" value="1"/>
</dbReference>
<feature type="chain" id="PRO_5046963087" description="Solute-binding protein family 3/N-terminal domain-containing protein" evidence="1">
    <location>
        <begin position="26"/>
        <end position="252"/>
    </location>
</feature>